<comment type="catalytic activity">
    <reaction evidence="14">
        <text>adenosine(37) in tRNA + 2 reduced [2Fe-2S]-[ferredoxin] + 2 S-adenosyl-L-methionine = 2-methyladenosine(37) in tRNA + 5'-deoxyadenosine + L-methionine + 2 oxidized [2Fe-2S]-[ferredoxin] + S-adenosyl-L-homocysteine</text>
        <dbReference type="Rhea" id="RHEA:43332"/>
        <dbReference type="Rhea" id="RHEA-COMP:10000"/>
        <dbReference type="Rhea" id="RHEA-COMP:10001"/>
        <dbReference type="Rhea" id="RHEA-COMP:10162"/>
        <dbReference type="Rhea" id="RHEA-COMP:10485"/>
        <dbReference type="ChEBI" id="CHEBI:17319"/>
        <dbReference type="ChEBI" id="CHEBI:33737"/>
        <dbReference type="ChEBI" id="CHEBI:33738"/>
        <dbReference type="ChEBI" id="CHEBI:57844"/>
        <dbReference type="ChEBI" id="CHEBI:57856"/>
        <dbReference type="ChEBI" id="CHEBI:59789"/>
        <dbReference type="ChEBI" id="CHEBI:74411"/>
        <dbReference type="ChEBI" id="CHEBI:74497"/>
        <dbReference type="EC" id="2.1.1.192"/>
    </reaction>
</comment>
<reference evidence="16 17" key="2">
    <citation type="journal article" date="2018" name="J. Invertebr. Pathol.">
        <title>'Candidatus Aquirickettsiella gammari' (Gammaproteobacteria: Legionellales: Coxiellaceae): A bacterial pathogen of the freshwater crustacean Gammarus fossarum (Malacostraca: Amphipoda).</title>
        <authorList>
            <person name="Bojko J."/>
            <person name="Dunn A.M."/>
            <person name="Stebbing P.D."/>
            <person name="van Aerle R."/>
            <person name="Bacela-Spychalska K."/>
            <person name="Bean T.P."/>
            <person name="Urrutia A."/>
            <person name="Stentiford G.D."/>
        </authorList>
    </citation>
    <scope>NUCLEOTIDE SEQUENCE [LARGE SCALE GENOMIC DNA]</scope>
    <source>
        <strain evidence="16">RA15029</strain>
    </source>
</reference>
<dbReference type="InterPro" id="IPR048641">
    <property type="entry name" value="RlmN_N"/>
</dbReference>
<dbReference type="SUPFAM" id="SSF102114">
    <property type="entry name" value="Radical SAM enzymes"/>
    <property type="match status" value="1"/>
</dbReference>
<feature type="binding site" evidence="14">
    <location>
        <position position="114"/>
    </location>
    <ligand>
        <name>[4Fe-4S] cluster</name>
        <dbReference type="ChEBI" id="CHEBI:49883"/>
        <note>4Fe-4S-S-AdoMet</note>
    </ligand>
</feature>
<comment type="similarity">
    <text evidence="2 14">Belongs to the radical SAM superfamily. RlmN family.</text>
</comment>
<dbReference type="FunFam" id="1.10.150.530:FF:000003">
    <property type="entry name" value="Dual-specificity RNA methyltransferase RlmN"/>
    <property type="match status" value="1"/>
</dbReference>
<feature type="binding site" evidence="14">
    <location>
        <position position="121"/>
    </location>
    <ligand>
        <name>[4Fe-4S] cluster</name>
        <dbReference type="ChEBI" id="CHEBI:49883"/>
        <note>4Fe-4S-S-AdoMet</note>
    </ligand>
</feature>
<evidence type="ECO:0000256" key="3">
    <source>
        <dbReference type="ARBA" id="ARBA00022485"/>
    </source>
</evidence>
<keyword evidence="17" id="KW-1185">Reference proteome</keyword>
<dbReference type="SFLD" id="SFLDS00029">
    <property type="entry name" value="Radical_SAM"/>
    <property type="match status" value="1"/>
</dbReference>
<comment type="caution">
    <text evidence="14">Lacks conserved residue(s) required for the propagation of feature annotation.</text>
</comment>
<reference evidence="16 17" key="1">
    <citation type="journal article" date="2017" name="Int. J. Syst. Evol. Microbiol.">
        <title>Aquarickettsiella crustaci n. gen. n. sp. (Gammaproteobacteria: Legionellales: Coxiellaceae); a bacterial pathogen of the freshwater crustacean: Gammarus fossarum (Malacostraca: Amphipoda).</title>
        <authorList>
            <person name="Bojko J."/>
            <person name="Dunn A.M."/>
            <person name="Stebbing P.D."/>
            <person name="Van Aerle R."/>
            <person name="Bacela-Spychalska K."/>
            <person name="Bean T.P."/>
            <person name="Stentiford G.D."/>
        </authorList>
    </citation>
    <scope>NUCLEOTIDE SEQUENCE [LARGE SCALE GENOMIC DNA]</scope>
    <source>
        <strain evidence="16">RA15029</strain>
    </source>
</reference>
<dbReference type="GO" id="GO:0070040">
    <property type="term" value="F:rRNA (adenine(2503)-C2-)-methyltransferase activity"/>
    <property type="evidence" value="ECO:0007669"/>
    <property type="project" value="UniProtKB-UniRule"/>
</dbReference>
<feature type="active site" description="Proton acceptor" evidence="14">
    <location>
        <position position="94"/>
    </location>
</feature>
<evidence type="ECO:0000256" key="9">
    <source>
        <dbReference type="ARBA" id="ARBA00022694"/>
    </source>
</evidence>
<dbReference type="Gene3D" id="3.20.20.70">
    <property type="entry name" value="Aldolase class I"/>
    <property type="match status" value="1"/>
</dbReference>
<feature type="binding site" evidence="14">
    <location>
        <begin position="168"/>
        <end position="169"/>
    </location>
    <ligand>
        <name>S-adenosyl-L-methionine</name>
        <dbReference type="ChEBI" id="CHEBI:59789"/>
    </ligand>
</feature>
<comment type="subcellular location">
    <subcellularLocation>
        <location evidence="1 14">Cytoplasm</location>
    </subcellularLocation>
</comment>
<gene>
    <name evidence="14 16" type="primary">rlmN</name>
    <name evidence="16" type="ORF">CFE62_000290</name>
</gene>
<evidence type="ECO:0000256" key="1">
    <source>
        <dbReference type="ARBA" id="ARBA00004496"/>
    </source>
</evidence>
<dbReference type="Pfam" id="PF04055">
    <property type="entry name" value="Radical_SAM"/>
    <property type="match status" value="1"/>
</dbReference>
<keyword evidence="7 14" id="KW-0808">Transferase</keyword>
<dbReference type="PROSITE" id="PS51918">
    <property type="entry name" value="RADICAL_SAM"/>
    <property type="match status" value="1"/>
</dbReference>
<keyword evidence="13 14" id="KW-1015">Disulfide bond</keyword>
<feature type="binding site" evidence="14">
    <location>
        <position position="200"/>
    </location>
    <ligand>
        <name>S-adenosyl-L-methionine</name>
        <dbReference type="ChEBI" id="CHEBI:59789"/>
    </ligand>
</feature>
<accession>A0A370CLT2</accession>
<dbReference type="GO" id="GO:0000049">
    <property type="term" value="F:tRNA binding"/>
    <property type="evidence" value="ECO:0007669"/>
    <property type="project" value="UniProtKB-UniRule"/>
</dbReference>
<evidence type="ECO:0000256" key="7">
    <source>
        <dbReference type="ARBA" id="ARBA00022679"/>
    </source>
</evidence>
<feature type="domain" description="Radical SAM core" evidence="15">
    <location>
        <begin position="100"/>
        <end position="337"/>
    </location>
</feature>
<evidence type="ECO:0000259" key="15">
    <source>
        <dbReference type="PROSITE" id="PS51918"/>
    </source>
</evidence>
<evidence type="ECO:0000256" key="5">
    <source>
        <dbReference type="ARBA" id="ARBA00022552"/>
    </source>
</evidence>
<dbReference type="HAMAP" id="MF_01849">
    <property type="entry name" value="RNA_methyltr_RlmN"/>
    <property type="match status" value="1"/>
</dbReference>
<dbReference type="InterPro" id="IPR040072">
    <property type="entry name" value="Methyltransferase_A"/>
</dbReference>
<dbReference type="NCBIfam" id="TIGR00048">
    <property type="entry name" value="rRNA_mod_RlmN"/>
    <property type="match status" value="1"/>
</dbReference>
<evidence type="ECO:0000256" key="4">
    <source>
        <dbReference type="ARBA" id="ARBA00022490"/>
    </source>
</evidence>
<dbReference type="SFLD" id="SFLDG01062">
    <property type="entry name" value="methyltransferase_(Class_A)"/>
    <property type="match status" value="1"/>
</dbReference>
<evidence type="ECO:0000256" key="13">
    <source>
        <dbReference type="ARBA" id="ARBA00023157"/>
    </source>
</evidence>
<comment type="miscellaneous">
    <text evidence="14">Reaction proceeds by a ping-pong mechanism involving intermediate methylation of a conserved cysteine residue.</text>
</comment>
<dbReference type="FunFam" id="3.20.20.70:FF:000008">
    <property type="entry name" value="Dual-specificity RNA methyltransferase RlmN"/>
    <property type="match status" value="1"/>
</dbReference>
<keyword evidence="8 14" id="KW-0949">S-adenosyl-L-methionine</keyword>
<name>A0A370CLT2_9COXI</name>
<evidence type="ECO:0000313" key="17">
    <source>
        <dbReference type="Proteomes" id="UP000226429"/>
    </source>
</evidence>
<sequence length="373" mass="42167">MTAPLKNLLDFNREGMQRFFDELGEKPYRAQQVLKWVHQLGIQDIDLMNNLSKSLRTRLKSIAEISLPKVVSEQLSEDGTRKWLLRLSDGNCIETVFIPELSRGTLCVSSQVGCALNCSFCSTAQQGFSRNLTVAEIIGQVWVAVRYLAGVSLRHDHTVSNIVMMGMGEPLLNFDNVVKAMDLMLDDFAYGFSKRRVTLSTSGVVPALQRLSEVSEVALAVSLHAPNDELRNHLVPINKKYPLRELLTVCRNYFKGDKRRRITMEYVMLEGINDKPEHARQLIKILEGIPVKVNLIPFNPFPNTIYRRSTPEVIEHFKDLLLRAGLNTITRKTRGDDIDAACGQLVGFVQDRSYRNRGRQNIIPILVESSAVV</sequence>
<dbReference type="InterPro" id="IPR013785">
    <property type="entry name" value="Aldolase_TIM"/>
</dbReference>
<evidence type="ECO:0000256" key="10">
    <source>
        <dbReference type="ARBA" id="ARBA00022723"/>
    </source>
</evidence>
<keyword evidence="6 14" id="KW-0489">Methyltransferase</keyword>
<dbReference type="CDD" id="cd01335">
    <property type="entry name" value="Radical_SAM"/>
    <property type="match status" value="1"/>
</dbReference>
<dbReference type="Gene3D" id="1.10.150.530">
    <property type="match status" value="1"/>
</dbReference>
<keyword evidence="4 14" id="KW-0963">Cytoplasm</keyword>
<evidence type="ECO:0000313" key="16">
    <source>
        <dbReference type="EMBL" id="RDH41094.1"/>
    </source>
</evidence>
<dbReference type="InterPro" id="IPR058240">
    <property type="entry name" value="rSAM_sf"/>
</dbReference>
<feature type="binding site" evidence="14">
    <location>
        <position position="118"/>
    </location>
    <ligand>
        <name>[4Fe-4S] cluster</name>
        <dbReference type="ChEBI" id="CHEBI:49883"/>
        <note>4Fe-4S-S-AdoMet</note>
    </ligand>
</feature>
<dbReference type="PANTHER" id="PTHR30544:SF5">
    <property type="entry name" value="RADICAL SAM CORE DOMAIN-CONTAINING PROTEIN"/>
    <property type="match status" value="1"/>
</dbReference>
<evidence type="ECO:0000256" key="11">
    <source>
        <dbReference type="ARBA" id="ARBA00023004"/>
    </source>
</evidence>
<keyword evidence="11 14" id="KW-0408">Iron</keyword>
<keyword evidence="12 14" id="KW-0411">Iron-sulfur</keyword>
<keyword evidence="10 14" id="KW-0479">Metal-binding</keyword>
<feature type="active site" description="S-methylcysteine intermediate" evidence="14">
    <location>
        <position position="342"/>
    </location>
</feature>
<dbReference type="GO" id="GO:0046872">
    <property type="term" value="F:metal ion binding"/>
    <property type="evidence" value="ECO:0007669"/>
    <property type="project" value="UniProtKB-KW"/>
</dbReference>
<dbReference type="GO" id="GO:0019843">
    <property type="term" value="F:rRNA binding"/>
    <property type="evidence" value="ECO:0007669"/>
    <property type="project" value="UniProtKB-UniRule"/>
</dbReference>
<dbReference type="SFLD" id="SFLDF00275">
    <property type="entry name" value="adenosine_C2_methyltransferase"/>
    <property type="match status" value="1"/>
</dbReference>
<dbReference type="EMBL" id="NMOS02000001">
    <property type="protein sequence ID" value="RDH41094.1"/>
    <property type="molecule type" value="Genomic_DNA"/>
</dbReference>
<comment type="catalytic activity">
    <reaction evidence="14">
        <text>adenosine(2503) in 23S rRNA + 2 reduced [2Fe-2S]-[ferredoxin] + 2 S-adenosyl-L-methionine = 2-methyladenosine(2503) in 23S rRNA + 5'-deoxyadenosine + L-methionine + 2 oxidized [2Fe-2S]-[ferredoxin] + S-adenosyl-L-homocysteine</text>
        <dbReference type="Rhea" id="RHEA:42916"/>
        <dbReference type="Rhea" id="RHEA-COMP:10000"/>
        <dbReference type="Rhea" id="RHEA-COMP:10001"/>
        <dbReference type="Rhea" id="RHEA-COMP:10152"/>
        <dbReference type="Rhea" id="RHEA-COMP:10282"/>
        <dbReference type="ChEBI" id="CHEBI:17319"/>
        <dbReference type="ChEBI" id="CHEBI:33737"/>
        <dbReference type="ChEBI" id="CHEBI:33738"/>
        <dbReference type="ChEBI" id="CHEBI:57844"/>
        <dbReference type="ChEBI" id="CHEBI:57856"/>
        <dbReference type="ChEBI" id="CHEBI:59789"/>
        <dbReference type="ChEBI" id="CHEBI:74411"/>
        <dbReference type="ChEBI" id="CHEBI:74497"/>
        <dbReference type="EC" id="2.1.1.192"/>
    </reaction>
</comment>
<dbReference type="EC" id="2.1.1.192" evidence="14"/>
<evidence type="ECO:0000256" key="6">
    <source>
        <dbReference type="ARBA" id="ARBA00022603"/>
    </source>
</evidence>
<keyword evidence="3 14" id="KW-0004">4Fe-4S</keyword>
<dbReference type="GO" id="GO:0051539">
    <property type="term" value="F:4 iron, 4 sulfur cluster binding"/>
    <property type="evidence" value="ECO:0007669"/>
    <property type="project" value="UniProtKB-UniRule"/>
</dbReference>
<dbReference type="InterPro" id="IPR027492">
    <property type="entry name" value="RNA_MTrfase_RlmN"/>
</dbReference>
<dbReference type="GO" id="GO:0070475">
    <property type="term" value="P:rRNA base methylation"/>
    <property type="evidence" value="ECO:0007669"/>
    <property type="project" value="UniProtKB-UniRule"/>
</dbReference>
<keyword evidence="5 14" id="KW-0698">rRNA processing</keyword>
<evidence type="ECO:0000256" key="12">
    <source>
        <dbReference type="ARBA" id="ARBA00023014"/>
    </source>
</evidence>
<evidence type="ECO:0000256" key="14">
    <source>
        <dbReference type="HAMAP-Rule" id="MF_01849"/>
    </source>
</evidence>
<feature type="binding site" evidence="14">
    <location>
        <begin position="222"/>
        <end position="224"/>
    </location>
    <ligand>
        <name>S-adenosyl-L-methionine</name>
        <dbReference type="ChEBI" id="CHEBI:59789"/>
    </ligand>
</feature>
<dbReference type="AlphaFoldDB" id="A0A370CLT2"/>
<dbReference type="GO" id="GO:0005737">
    <property type="term" value="C:cytoplasm"/>
    <property type="evidence" value="ECO:0007669"/>
    <property type="project" value="UniProtKB-SubCell"/>
</dbReference>
<keyword evidence="9 14" id="KW-0819">tRNA processing</keyword>
<dbReference type="InterPro" id="IPR007197">
    <property type="entry name" value="rSAM"/>
</dbReference>
<feature type="binding site" evidence="14">
    <location>
        <position position="299"/>
    </location>
    <ligand>
        <name>S-adenosyl-L-methionine</name>
        <dbReference type="ChEBI" id="CHEBI:59789"/>
    </ligand>
</feature>
<protein>
    <recommendedName>
        <fullName evidence="14">Dual-specificity RNA methyltransferase RlmN</fullName>
        <ecNumber evidence="14">2.1.1.192</ecNumber>
    </recommendedName>
    <alternativeName>
        <fullName evidence="14">23S rRNA (adenine(2503)-C(2))-methyltransferase</fullName>
    </alternativeName>
    <alternativeName>
        <fullName evidence="14">23S rRNA m2A2503 methyltransferase</fullName>
    </alternativeName>
    <alternativeName>
        <fullName evidence="14">Ribosomal RNA large subunit methyltransferase N</fullName>
    </alternativeName>
    <alternativeName>
        <fullName evidence="14">tRNA (adenine(37)-C(2))-methyltransferase</fullName>
    </alternativeName>
    <alternativeName>
        <fullName evidence="14">tRNA m2A37 methyltransferase</fullName>
    </alternativeName>
</protein>
<dbReference type="GO" id="GO:0030488">
    <property type="term" value="P:tRNA methylation"/>
    <property type="evidence" value="ECO:0007669"/>
    <property type="project" value="UniProtKB-UniRule"/>
</dbReference>
<dbReference type="GO" id="GO:0002935">
    <property type="term" value="F:tRNA (adenine(37)-C2)-methyltransferase activity"/>
    <property type="evidence" value="ECO:0007669"/>
    <property type="project" value="UniProtKB-UniRule"/>
</dbReference>
<organism evidence="16 17">
    <name type="scientific">Candidatus Aquirickettsiella gammari</name>
    <dbReference type="NCBI Taxonomy" id="2016198"/>
    <lineage>
        <taxon>Bacteria</taxon>
        <taxon>Pseudomonadati</taxon>
        <taxon>Pseudomonadota</taxon>
        <taxon>Gammaproteobacteria</taxon>
        <taxon>Legionellales</taxon>
        <taxon>Coxiellaceae</taxon>
        <taxon>Candidatus Aquirickettsiella</taxon>
    </lineage>
</organism>
<evidence type="ECO:0000256" key="8">
    <source>
        <dbReference type="ARBA" id="ARBA00022691"/>
    </source>
</evidence>
<comment type="function">
    <text evidence="14">Specifically methylates position 2 of adenine 2503 in 23S rRNA and position 2 of adenine 37 in tRNAs. m2A2503 modification seems to play a crucial role in the proofreading step occurring at the peptidyl transferase center and thus would serve to optimize ribosomal fidelity.</text>
</comment>
<comment type="caution">
    <text evidence="16">The sequence shown here is derived from an EMBL/GenBank/DDBJ whole genome shotgun (WGS) entry which is preliminary data.</text>
</comment>
<dbReference type="Proteomes" id="UP000226429">
    <property type="component" value="Unassembled WGS sequence"/>
</dbReference>
<dbReference type="InterPro" id="IPR004383">
    <property type="entry name" value="rRNA_lsu_MTrfase_RlmN/Cfr"/>
</dbReference>
<proteinExistence type="inferred from homology"/>
<dbReference type="PIRSF" id="PIRSF006004">
    <property type="entry name" value="CHP00048"/>
    <property type="match status" value="1"/>
</dbReference>
<comment type="cofactor">
    <cofactor evidence="14">
        <name>[4Fe-4S] cluster</name>
        <dbReference type="ChEBI" id="CHEBI:49883"/>
    </cofactor>
    <text evidence="14">Binds 1 [4Fe-4S] cluster. The cluster is coordinated with 3 cysteines and an exchangeable S-adenosyl-L-methionine.</text>
</comment>
<dbReference type="Pfam" id="PF21016">
    <property type="entry name" value="RlmN_N"/>
    <property type="match status" value="1"/>
</dbReference>
<dbReference type="PANTHER" id="PTHR30544">
    <property type="entry name" value="23S RRNA METHYLTRANSFERASE"/>
    <property type="match status" value="1"/>
</dbReference>
<evidence type="ECO:0000256" key="2">
    <source>
        <dbReference type="ARBA" id="ARBA00007544"/>
    </source>
</evidence>